<gene>
    <name evidence="1" type="ORF">RCZ01_21090</name>
</gene>
<organism evidence="1 2">
    <name type="scientific">Capnocytophaga felis</name>
    <dbReference type="NCBI Taxonomy" id="2267611"/>
    <lineage>
        <taxon>Bacteria</taxon>
        <taxon>Pseudomonadati</taxon>
        <taxon>Bacteroidota</taxon>
        <taxon>Flavobacteriia</taxon>
        <taxon>Flavobacteriales</taxon>
        <taxon>Flavobacteriaceae</taxon>
        <taxon>Capnocytophaga</taxon>
    </lineage>
</organism>
<sequence>MLIDSKTLEERYNKFIKKVVETGIVYTLKNKKDIAVCPSNHFFYDEEEEEACPVLLFWSEEKRAKLCQKEEWAKYCVSQIALAEFLELWCLGMYDDGVVVGIEFDHKLFGYEQLPLDLLNDLIHQVEDTKTKLSFKNFDSLFDLKDYLEEIEDQYDEA</sequence>
<dbReference type="EMBL" id="BLBC01000014">
    <property type="protein sequence ID" value="GET46807.1"/>
    <property type="molecule type" value="Genomic_DNA"/>
</dbReference>
<accession>A0A5M4BC24</accession>
<evidence type="ECO:0008006" key="3">
    <source>
        <dbReference type="Google" id="ProtNLM"/>
    </source>
</evidence>
<protein>
    <recommendedName>
        <fullName evidence="3">DUF2750 domain-containing protein</fullName>
    </recommendedName>
</protein>
<dbReference type="Pfam" id="PF11042">
    <property type="entry name" value="DUF2750"/>
    <property type="match status" value="1"/>
</dbReference>
<dbReference type="InterPro" id="IPR021284">
    <property type="entry name" value="DUF2750"/>
</dbReference>
<name>A0A5M4BC24_9FLAO</name>
<dbReference type="Proteomes" id="UP000398217">
    <property type="component" value="Unassembled WGS sequence"/>
</dbReference>
<keyword evidence="2" id="KW-1185">Reference proteome</keyword>
<dbReference type="RefSeq" id="WP_155285430.1">
    <property type="nucleotide sequence ID" value="NZ_BLBC01000014.1"/>
</dbReference>
<dbReference type="AlphaFoldDB" id="A0A5M4BC24"/>
<evidence type="ECO:0000313" key="2">
    <source>
        <dbReference type="Proteomes" id="UP000398217"/>
    </source>
</evidence>
<evidence type="ECO:0000313" key="1">
    <source>
        <dbReference type="EMBL" id="GET46807.1"/>
    </source>
</evidence>
<proteinExistence type="predicted"/>
<dbReference type="OrthoDB" id="2936081at2"/>
<comment type="caution">
    <text evidence="1">The sequence shown here is derived from an EMBL/GenBank/DDBJ whole genome shotgun (WGS) entry which is preliminary data.</text>
</comment>
<reference evidence="2" key="1">
    <citation type="journal article" date="2020" name="Int. J. Syst. Evol. Microbiol.">
        <title>Capnocytophaga felis sp. nov. isolated from the feline oral cavity.</title>
        <authorList>
            <person name="Suzuki M."/>
            <person name="Umeda K."/>
            <person name="Kimura M."/>
            <person name="Imaoka K."/>
            <person name="Morikawa S."/>
            <person name="Maeda K."/>
        </authorList>
    </citation>
    <scope>NUCLEOTIDE SEQUENCE [LARGE SCALE GENOMIC DNA]</scope>
    <source>
        <strain evidence="2">KC07070</strain>
    </source>
</reference>